<feature type="compositionally biased region" description="Low complexity" evidence="1">
    <location>
        <begin position="384"/>
        <end position="414"/>
    </location>
</feature>
<dbReference type="KEGG" id="psoj:PHYSODRAFT_337574"/>
<feature type="compositionally biased region" description="Polar residues" evidence="1">
    <location>
        <begin position="103"/>
        <end position="117"/>
    </location>
</feature>
<feature type="compositionally biased region" description="Basic and acidic residues" evidence="1">
    <location>
        <begin position="79"/>
        <end position="88"/>
    </location>
</feature>
<accession>G5A1K4</accession>
<dbReference type="RefSeq" id="XP_009533547.1">
    <property type="nucleotide sequence ID" value="XM_009535252.1"/>
</dbReference>
<feature type="compositionally biased region" description="Acidic residues" evidence="1">
    <location>
        <begin position="362"/>
        <end position="375"/>
    </location>
</feature>
<feature type="compositionally biased region" description="Acidic residues" evidence="1">
    <location>
        <begin position="557"/>
        <end position="569"/>
    </location>
</feature>
<gene>
    <name evidence="2" type="ORF">PHYSODRAFT_337574</name>
</gene>
<dbReference type="STRING" id="1094619.G5A1K4"/>
<sequence length="946" mass="106156">MSTNTSDADLIADAALLPLEPLPIPDGTAGGGTNNSKADPMDNNKGSSANASGDEAMDAGDERDNNNADHDGEDDEDGDAKGEEKGDNADMEMVDDAPGIPTPDQNIGTTSGQTPSGEQRPALHGQVEVRGLILRPYHDQDTPSLTPLEALLNSLVARREFASLLMHFPVHQLTQKGFYTVSTIRHLLARDRQRQAVFDDIDGESSAAEILQLRTKYDQLKRDVVFLDEYYRQQLKSAKEDSAGSGAILDDNFRRLAKENLEETSALPGRVDELETQLAYANTQIVHLQRSAQETRFDAAGLMDFLNSRGTEVRGNWSRLRKLFRRFQNGTIPPGSWRTWISVEAVDRPYRMYPPYPGPLLDESDDDEGGADGDAQEEKAEDNSPPASVPVATPPRRTQQSSPGSSKSGSGRGSSSKKAKVVQRRPSVHPESHVGPRPSRFPLRLSVQEACALLPEFIAWQDLRPDVQWTMRSGVNYHEAVNTLGMDRVGHGHFHRDSLLKMLATMMYHRKLDETPWAKYVPVSYYRMTEVVLDDWLDKDSSEDDKATDPDCNNGDAVDEDDDDDEGDAVEVVKVTPTPAEKHDAEGDDGDSSSSSTDDEPPRKPKRKASSQRVRSSSDSSSESASSVKPKKFTYSPSPKRPRQSRSGSTSGKKSGSLRSRARAELEKRKSPLARKKYDELTPAELAMIEQPTKGVLSWRRRGILSQFTPKKNGHENQTPGFPEHCPYKGEGGLERLCARWPVVKTEYELIVAAKPWEEMFRNRVKVFHFHRRSELPAGSFKWIDEYLRYVRDHAEVFWYMLHWFSIKIKAAKGEPVDPLKYLLANTLYERRRELHENIGRGMEDRVKRFIKKGVPASVFEEPGVWVYPAKICYMYLTDPSTLNAQGDPYSLAEQIEMAERAEPSRTQWSYYCTDSDRTAHVSHDLRLRELSPEERAANPISHTVE</sequence>
<keyword evidence="3" id="KW-1185">Reference proteome</keyword>
<dbReference type="AlphaFoldDB" id="G5A1K4"/>
<proteinExistence type="predicted"/>
<feature type="compositionally biased region" description="Basic and acidic residues" evidence="1">
    <location>
        <begin position="60"/>
        <end position="70"/>
    </location>
</feature>
<name>G5A1K4_PHYSP</name>
<reference evidence="2 3" key="1">
    <citation type="journal article" date="2006" name="Science">
        <title>Phytophthora genome sequences uncover evolutionary origins and mechanisms of pathogenesis.</title>
        <authorList>
            <person name="Tyler B.M."/>
            <person name="Tripathy S."/>
            <person name="Zhang X."/>
            <person name="Dehal P."/>
            <person name="Jiang R.H."/>
            <person name="Aerts A."/>
            <person name="Arredondo F.D."/>
            <person name="Baxter L."/>
            <person name="Bensasson D."/>
            <person name="Beynon J.L."/>
            <person name="Chapman J."/>
            <person name="Damasceno C.M."/>
            <person name="Dorrance A.E."/>
            <person name="Dou D."/>
            <person name="Dickerman A.W."/>
            <person name="Dubchak I.L."/>
            <person name="Garbelotto M."/>
            <person name="Gijzen M."/>
            <person name="Gordon S.G."/>
            <person name="Govers F."/>
            <person name="Grunwald N.J."/>
            <person name="Huang W."/>
            <person name="Ivors K.L."/>
            <person name="Jones R.W."/>
            <person name="Kamoun S."/>
            <person name="Krampis K."/>
            <person name="Lamour K.H."/>
            <person name="Lee M.K."/>
            <person name="McDonald W.H."/>
            <person name="Medina M."/>
            <person name="Meijer H.J."/>
            <person name="Nordberg E.K."/>
            <person name="Maclean D.J."/>
            <person name="Ospina-Giraldo M.D."/>
            <person name="Morris P.F."/>
            <person name="Phuntumart V."/>
            <person name="Putnam N.H."/>
            <person name="Rash S."/>
            <person name="Rose J.K."/>
            <person name="Sakihama Y."/>
            <person name="Salamov A.A."/>
            <person name="Savidor A."/>
            <person name="Scheuring C.F."/>
            <person name="Smith B.M."/>
            <person name="Sobral B.W."/>
            <person name="Terry A."/>
            <person name="Torto-Alalibo T.A."/>
            <person name="Win J."/>
            <person name="Xu Z."/>
            <person name="Zhang H."/>
            <person name="Grigoriev I.V."/>
            <person name="Rokhsar D.S."/>
            <person name="Boore J.L."/>
        </authorList>
    </citation>
    <scope>NUCLEOTIDE SEQUENCE [LARGE SCALE GENOMIC DNA]</scope>
    <source>
        <strain evidence="2 3">P6497</strain>
    </source>
</reference>
<dbReference type="InParanoid" id="G5A1K4"/>
<dbReference type="GeneID" id="20647397"/>
<feature type="compositionally biased region" description="Basic and acidic residues" evidence="1">
    <location>
        <begin position="662"/>
        <end position="671"/>
    </location>
</feature>
<evidence type="ECO:0000256" key="1">
    <source>
        <dbReference type="SAM" id="MobiDB-lite"/>
    </source>
</evidence>
<evidence type="ECO:0000313" key="2">
    <source>
        <dbReference type="EMBL" id="EGZ10802.1"/>
    </source>
</evidence>
<organism evidence="2 3">
    <name type="scientific">Phytophthora sojae (strain P6497)</name>
    <name type="common">Soybean stem and root rot agent</name>
    <name type="synonym">Phytophthora megasperma f. sp. glycines</name>
    <dbReference type="NCBI Taxonomy" id="1094619"/>
    <lineage>
        <taxon>Eukaryota</taxon>
        <taxon>Sar</taxon>
        <taxon>Stramenopiles</taxon>
        <taxon>Oomycota</taxon>
        <taxon>Peronosporomycetes</taxon>
        <taxon>Peronosporales</taxon>
        <taxon>Peronosporaceae</taxon>
        <taxon>Phytophthora</taxon>
    </lineage>
</organism>
<dbReference type="EMBL" id="JH159158">
    <property type="protein sequence ID" value="EGZ10802.1"/>
    <property type="molecule type" value="Genomic_DNA"/>
</dbReference>
<feature type="region of interest" description="Disordered" evidence="1">
    <location>
        <begin position="540"/>
        <end position="671"/>
    </location>
</feature>
<protein>
    <submittedName>
        <fullName evidence="2">Uncharacterized protein</fullName>
    </submittedName>
</protein>
<evidence type="ECO:0000313" key="3">
    <source>
        <dbReference type="Proteomes" id="UP000002640"/>
    </source>
</evidence>
<feature type="region of interest" description="Disordered" evidence="1">
    <location>
        <begin position="20"/>
        <end position="122"/>
    </location>
</feature>
<feature type="compositionally biased region" description="Basic and acidic residues" evidence="1">
    <location>
        <begin position="540"/>
        <end position="549"/>
    </location>
</feature>
<feature type="region of interest" description="Disordered" evidence="1">
    <location>
        <begin position="354"/>
        <end position="440"/>
    </location>
</feature>
<dbReference type="Proteomes" id="UP000002640">
    <property type="component" value="Unassembled WGS sequence"/>
</dbReference>
<feature type="compositionally biased region" description="Low complexity" evidence="1">
    <location>
        <begin position="645"/>
        <end position="659"/>
    </location>
</feature>
<feature type="compositionally biased region" description="Basic residues" evidence="1">
    <location>
        <begin position="415"/>
        <end position="427"/>
    </location>
</feature>
<feature type="compositionally biased region" description="Low complexity" evidence="1">
    <location>
        <begin position="611"/>
        <end position="628"/>
    </location>
</feature>
<dbReference type="SMR" id="G5A1K4"/>